<evidence type="ECO:0000313" key="3">
    <source>
        <dbReference type="Proteomes" id="UP000736335"/>
    </source>
</evidence>
<dbReference type="EMBL" id="WIUZ02000019">
    <property type="protein sequence ID" value="KAF9779668.1"/>
    <property type="molecule type" value="Genomic_DNA"/>
</dbReference>
<reference evidence="2" key="2">
    <citation type="submission" date="2020-11" db="EMBL/GenBank/DDBJ databases">
        <authorList>
            <consortium name="DOE Joint Genome Institute"/>
            <person name="Kuo A."/>
            <person name="Miyauchi S."/>
            <person name="Kiss E."/>
            <person name="Drula E."/>
            <person name="Kohler A."/>
            <person name="Sanchez-Garcia M."/>
            <person name="Andreopoulos B."/>
            <person name="Barry K.W."/>
            <person name="Bonito G."/>
            <person name="Buee M."/>
            <person name="Carver A."/>
            <person name="Chen C."/>
            <person name="Cichocki N."/>
            <person name="Clum A."/>
            <person name="Culley D."/>
            <person name="Crous P.W."/>
            <person name="Fauchery L."/>
            <person name="Girlanda M."/>
            <person name="Hayes R."/>
            <person name="Keri Z."/>
            <person name="Labutti K."/>
            <person name="Lipzen A."/>
            <person name="Lombard V."/>
            <person name="Magnuson J."/>
            <person name="Maillard F."/>
            <person name="Morin E."/>
            <person name="Murat C."/>
            <person name="Nolan M."/>
            <person name="Ohm R."/>
            <person name="Pangilinan J."/>
            <person name="Pereira M."/>
            <person name="Perotto S."/>
            <person name="Peter M."/>
            <person name="Riley R."/>
            <person name="Sitrit Y."/>
            <person name="Stielow B."/>
            <person name="Szollosi G."/>
            <person name="Zifcakova L."/>
            <person name="Stursova M."/>
            <person name="Spatafora J.W."/>
            <person name="Tedersoo L."/>
            <person name="Vaario L.-M."/>
            <person name="Yamada A."/>
            <person name="Yan M."/>
            <person name="Wang P."/>
            <person name="Xu J."/>
            <person name="Bruns T."/>
            <person name="Baldrian P."/>
            <person name="Vilgalys R."/>
            <person name="Henrissat B."/>
            <person name="Grigoriev I.V."/>
            <person name="Hibbett D."/>
            <person name="Nagy L.G."/>
            <person name="Martin F.M."/>
        </authorList>
    </citation>
    <scope>NUCLEOTIDE SEQUENCE</scope>
    <source>
        <strain evidence="2">UH-Tt-Lm1</strain>
    </source>
</reference>
<evidence type="ECO:0000259" key="1">
    <source>
        <dbReference type="Pfam" id="PF19575"/>
    </source>
</evidence>
<proteinExistence type="predicted"/>
<keyword evidence="2" id="KW-0371">Homeobox</keyword>
<protein>
    <submittedName>
        <fullName evidence="2">Homeodomain-like protein</fullName>
    </submittedName>
</protein>
<gene>
    <name evidence="2" type="ORF">BJ322DRAFT_990939</name>
</gene>
<dbReference type="InterPro" id="IPR036388">
    <property type="entry name" value="WH-like_DNA-bd_sf"/>
</dbReference>
<sequence>MVAAHSSDLRERIVRCYHQGETMRAVADTFNVSVGFVHHIVDLHRKHGQVTDPYAEPRRGHRILTAEDEDYIRALIETRPSLYLDEIQEGLFAER</sequence>
<dbReference type="AlphaFoldDB" id="A0A9P6H530"/>
<feature type="domain" description="Helix-turn-helix" evidence="1">
    <location>
        <begin position="7"/>
        <end position="41"/>
    </location>
</feature>
<dbReference type="Proteomes" id="UP000736335">
    <property type="component" value="Unassembled WGS sequence"/>
</dbReference>
<keyword evidence="3" id="KW-1185">Reference proteome</keyword>
<dbReference type="InterPro" id="IPR009057">
    <property type="entry name" value="Homeodomain-like_sf"/>
</dbReference>
<keyword evidence="2" id="KW-0238">DNA-binding</keyword>
<dbReference type="Gene3D" id="1.10.10.10">
    <property type="entry name" value="Winged helix-like DNA-binding domain superfamily/Winged helix DNA-binding domain"/>
    <property type="match status" value="1"/>
</dbReference>
<dbReference type="SUPFAM" id="SSF46689">
    <property type="entry name" value="Homeodomain-like"/>
    <property type="match status" value="1"/>
</dbReference>
<dbReference type="GO" id="GO:0003677">
    <property type="term" value="F:DNA binding"/>
    <property type="evidence" value="ECO:0007669"/>
    <property type="project" value="UniProtKB-KW"/>
</dbReference>
<accession>A0A9P6H530</accession>
<dbReference type="InterPro" id="IPR045745">
    <property type="entry name" value="HTH_58_Actinobacteria-type"/>
</dbReference>
<organism evidence="2 3">
    <name type="scientific">Thelephora terrestris</name>
    <dbReference type="NCBI Taxonomy" id="56493"/>
    <lineage>
        <taxon>Eukaryota</taxon>
        <taxon>Fungi</taxon>
        <taxon>Dikarya</taxon>
        <taxon>Basidiomycota</taxon>
        <taxon>Agaricomycotina</taxon>
        <taxon>Agaricomycetes</taxon>
        <taxon>Thelephorales</taxon>
        <taxon>Thelephoraceae</taxon>
        <taxon>Thelephora</taxon>
    </lineage>
</organism>
<name>A0A9P6H530_9AGAM</name>
<reference evidence="2" key="1">
    <citation type="journal article" date="2020" name="Nat. Commun.">
        <title>Large-scale genome sequencing of mycorrhizal fungi provides insights into the early evolution of symbiotic traits.</title>
        <authorList>
            <person name="Miyauchi S."/>
            <person name="Kiss E."/>
            <person name="Kuo A."/>
            <person name="Drula E."/>
            <person name="Kohler A."/>
            <person name="Sanchez-Garcia M."/>
            <person name="Morin E."/>
            <person name="Andreopoulos B."/>
            <person name="Barry K.W."/>
            <person name="Bonito G."/>
            <person name="Buee M."/>
            <person name="Carver A."/>
            <person name="Chen C."/>
            <person name="Cichocki N."/>
            <person name="Clum A."/>
            <person name="Culley D."/>
            <person name="Crous P.W."/>
            <person name="Fauchery L."/>
            <person name="Girlanda M."/>
            <person name="Hayes R.D."/>
            <person name="Keri Z."/>
            <person name="LaButti K."/>
            <person name="Lipzen A."/>
            <person name="Lombard V."/>
            <person name="Magnuson J."/>
            <person name="Maillard F."/>
            <person name="Murat C."/>
            <person name="Nolan M."/>
            <person name="Ohm R.A."/>
            <person name="Pangilinan J."/>
            <person name="Pereira M.F."/>
            <person name="Perotto S."/>
            <person name="Peter M."/>
            <person name="Pfister S."/>
            <person name="Riley R."/>
            <person name="Sitrit Y."/>
            <person name="Stielow J.B."/>
            <person name="Szollosi G."/>
            <person name="Zifcakova L."/>
            <person name="Stursova M."/>
            <person name="Spatafora J.W."/>
            <person name="Tedersoo L."/>
            <person name="Vaario L.M."/>
            <person name="Yamada A."/>
            <person name="Yan M."/>
            <person name="Wang P."/>
            <person name="Xu J."/>
            <person name="Bruns T."/>
            <person name="Baldrian P."/>
            <person name="Vilgalys R."/>
            <person name="Dunand C."/>
            <person name="Henrissat B."/>
            <person name="Grigoriev I.V."/>
            <person name="Hibbett D."/>
            <person name="Nagy L.G."/>
            <person name="Martin F.M."/>
        </authorList>
    </citation>
    <scope>NUCLEOTIDE SEQUENCE</scope>
    <source>
        <strain evidence="2">UH-Tt-Lm1</strain>
    </source>
</reference>
<dbReference type="Pfam" id="PF19575">
    <property type="entry name" value="HTH_58"/>
    <property type="match status" value="1"/>
</dbReference>
<evidence type="ECO:0000313" key="2">
    <source>
        <dbReference type="EMBL" id="KAF9779668.1"/>
    </source>
</evidence>
<feature type="non-terminal residue" evidence="2">
    <location>
        <position position="95"/>
    </location>
</feature>
<comment type="caution">
    <text evidence="2">The sequence shown here is derived from an EMBL/GenBank/DDBJ whole genome shotgun (WGS) entry which is preliminary data.</text>
</comment>
<dbReference type="OrthoDB" id="3264182at2759"/>